<dbReference type="HAMAP" id="MF_00076">
    <property type="entry name" value="HisB"/>
    <property type="match status" value="1"/>
</dbReference>
<evidence type="ECO:0000313" key="7">
    <source>
        <dbReference type="Proteomes" id="UP000030624"/>
    </source>
</evidence>
<dbReference type="GO" id="GO:0005737">
    <property type="term" value="C:cytoplasm"/>
    <property type="evidence" value="ECO:0007669"/>
    <property type="project" value="UniProtKB-SubCell"/>
</dbReference>
<dbReference type="RefSeq" id="WP_048093933.1">
    <property type="nucleotide sequence ID" value="NZ_CP009552.1"/>
</dbReference>
<evidence type="ECO:0000256" key="5">
    <source>
        <dbReference type="HAMAP-Rule" id="MF_00076"/>
    </source>
</evidence>
<dbReference type="InterPro" id="IPR020568">
    <property type="entry name" value="Ribosomal_Su5_D2-typ_SF"/>
</dbReference>
<dbReference type="UniPathway" id="UPA00031">
    <property type="reaction ID" value="UER00011"/>
</dbReference>
<dbReference type="InterPro" id="IPR000807">
    <property type="entry name" value="ImidazoleglycerolP_deHydtase"/>
</dbReference>
<dbReference type="PROSITE" id="PS00955">
    <property type="entry name" value="IGP_DEHYDRATASE_2"/>
    <property type="match status" value="1"/>
</dbReference>
<protein>
    <recommendedName>
        <fullName evidence="5">Imidazoleglycerol-phosphate dehydratase</fullName>
        <shortName evidence="5">IGPD</shortName>
        <ecNumber evidence="5">4.2.1.19</ecNumber>
    </recommendedName>
</protein>
<proteinExistence type="inferred from homology"/>
<comment type="catalytic activity">
    <reaction evidence="5">
        <text>D-erythro-1-(imidazol-4-yl)glycerol 3-phosphate = 3-(imidazol-4-yl)-2-oxopropyl phosphate + H2O</text>
        <dbReference type="Rhea" id="RHEA:11040"/>
        <dbReference type="ChEBI" id="CHEBI:15377"/>
        <dbReference type="ChEBI" id="CHEBI:57766"/>
        <dbReference type="ChEBI" id="CHEBI:58278"/>
        <dbReference type="EC" id="4.2.1.19"/>
    </reaction>
</comment>
<dbReference type="GO" id="GO:0004424">
    <property type="term" value="F:imidazoleglycerol-phosphate dehydratase activity"/>
    <property type="evidence" value="ECO:0007669"/>
    <property type="project" value="UniProtKB-UniRule"/>
</dbReference>
<accession>A0A0A7GJY3</accession>
<gene>
    <name evidence="5" type="primary">hisB</name>
    <name evidence="6" type="ORF">GACE_2215</name>
</gene>
<keyword evidence="5" id="KW-0963">Cytoplasm</keyword>
<keyword evidence="3 5" id="KW-0368">Histidine biosynthesis</keyword>
<dbReference type="KEGG" id="gac:GACE_2215"/>
<dbReference type="GeneID" id="24798779"/>
<keyword evidence="2 5" id="KW-0028">Amino-acid biosynthesis</keyword>
<dbReference type="AlphaFoldDB" id="A0A0A7GJY3"/>
<dbReference type="SUPFAM" id="SSF54211">
    <property type="entry name" value="Ribosomal protein S5 domain 2-like"/>
    <property type="match status" value="2"/>
</dbReference>
<dbReference type="Proteomes" id="UP000030624">
    <property type="component" value="Chromosome"/>
</dbReference>
<dbReference type="HOGENOM" id="CLU_044308_2_1_2"/>
<comment type="similarity">
    <text evidence="5">Belongs to the imidazoleglycerol-phosphate dehydratase family.</text>
</comment>
<comment type="subcellular location">
    <subcellularLocation>
        <location evidence="5">Cytoplasm</location>
    </subcellularLocation>
</comment>
<keyword evidence="4 5" id="KW-0456">Lyase</keyword>
<evidence type="ECO:0000256" key="4">
    <source>
        <dbReference type="ARBA" id="ARBA00023239"/>
    </source>
</evidence>
<sequence length="184" mass="20252">MTRVERKTREVEVVVKLSLEGGEIEIDTGIGFLDHMLTSFAFHSGIGLEIKARGDLHVDEHHTVEDVAITLGRAFKKAIEGKRLSRFGSAIVPMDESVAICGVDISGRGYFVLEGEFGDAGIRGENAVHFLDTFCRNAGVNVYIQVKGRNEHHKMESAFKALALALRQALKEAEDVRSTKGRID</sequence>
<organism evidence="6 7">
    <name type="scientific">Geoglobus acetivorans</name>
    <dbReference type="NCBI Taxonomy" id="565033"/>
    <lineage>
        <taxon>Archaea</taxon>
        <taxon>Methanobacteriati</taxon>
        <taxon>Methanobacteriota</taxon>
        <taxon>Archaeoglobi</taxon>
        <taxon>Archaeoglobales</taxon>
        <taxon>Archaeoglobaceae</taxon>
        <taxon>Geoglobus</taxon>
    </lineage>
</organism>
<evidence type="ECO:0000256" key="1">
    <source>
        <dbReference type="ARBA" id="ARBA00005047"/>
    </source>
</evidence>
<dbReference type="EMBL" id="CP009552">
    <property type="protein sequence ID" value="AIY91236.1"/>
    <property type="molecule type" value="Genomic_DNA"/>
</dbReference>
<name>A0A0A7GJY3_GEOAI</name>
<dbReference type="Pfam" id="PF00475">
    <property type="entry name" value="IGPD"/>
    <property type="match status" value="1"/>
</dbReference>
<dbReference type="GO" id="GO:0000105">
    <property type="term" value="P:L-histidine biosynthetic process"/>
    <property type="evidence" value="ECO:0007669"/>
    <property type="project" value="UniProtKB-UniRule"/>
</dbReference>
<dbReference type="PANTHER" id="PTHR23133:SF2">
    <property type="entry name" value="IMIDAZOLEGLYCEROL-PHOSPHATE DEHYDRATASE"/>
    <property type="match status" value="1"/>
</dbReference>
<reference evidence="6 7" key="1">
    <citation type="journal article" date="2015" name="Appl. Environ. Microbiol.">
        <title>The Geoglobus acetivorans genome: Fe(III) reduction, acetate utilization, autotrophic growth, and degradation of aromatic compounds in a hyperthermophilic archaeon.</title>
        <authorList>
            <person name="Mardanov A.V."/>
            <person name="Slododkina G.B."/>
            <person name="Slobodkin A.I."/>
            <person name="Beletsky A.V."/>
            <person name="Gavrilov S.N."/>
            <person name="Kublanov I.V."/>
            <person name="Bonch-Osmolovskaya E.A."/>
            <person name="Skryabin K.G."/>
            <person name="Ravin N.V."/>
        </authorList>
    </citation>
    <scope>NUCLEOTIDE SEQUENCE [LARGE SCALE GENOMIC DNA]</scope>
    <source>
        <strain evidence="6 7">SBH6</strain>
    </source>
</reference>
<dbReference type="PROSITE" id="PS00954">
    <property type="entry name" value="IGP_DEHYDRATASE_1"/>
    <property type="match status" value="1"/>
</dbReference>
<comment type="pathway">
    <text evidence="1 5">Amino-acid biosynthesis; L-histidine biosynthesis; L-histidine from 5-phospho-alpha-D-ribose 1-diphosphate: step 6/9.</text>
</comment>
<evidence type="ECO:0000256" key="2">
    <source>
        <dbReference type="ARBA" id="ARBA00022605"/>
    </source>
</evidence>
<dbReference type="NCBIfam" id="NF002114">
    <property type="entry name" value="PRK00951.2-4"/>
    <property type="match status" value="1"/>
</dbReference>
<dbReference type="STRING" id="565033.GACE_2215"/>
<evidence type="ECO:0000256" key="3">
    <source>
        <dbReference type="ARBA" id="ARBA00023102"/>
    </source>
</evidence>
<dbReference type="FunFam" id="3.30.230.40:FF:000003">
    <property type="entry name" value="Imidazoleglycerol-phosphate dehydratase HisB"/>
    <property type="match status" value="1"/>
</dbReference>
<dbReference type="PANTHER" id="PTHR23133">
    <property type="entry name" value="IMIDAZOLEGLYCEROL-PHOSPHATE DEHYDRATASE HIS7"/>
    <property type="match status" value="1"/>
</dbReference>
<dbReference type="InterPro" id="IPR038494">
    <property type="entry name" value="IGPD_sf"/>
</dbReference>
<dbReference type="eggNOG" id="arCOG04398">
    <property type="taxonomic scope" value="Archaea"/>
</dbReference>
<dbReference type="InterPro" id="IPR020565">
    <property type="entry name" value="ImidazoleglycerP_deHydtase_CS"/>
</dbReference>
<dbReference type="EC" id="4.2.1.19" evidence="5"/>
<evidence type="ECO:0000313" key="6">
    <source>
        <dbReference type="EMBL" id="AIY91236.1"/>
    </source>
</evidence>
<dbReference type="Gene3D" id="3.30.230.40">
    <property type="entry name" value="Imidazole glycerol phosphate dehydratase, domain 1"/>
    <property type="match status" value="2"/>
</dbReference>